<evidence type="ECO:0000313" key="7">
    <source>
        <dbReference type="Proteomes" id="UP000198417"/>
    </source>
</evidence>
<dbReference type="InterPro" id="IPR036271">
    <property type="entry name" value="Tet_transcr_reg_TetR-rel_C_sf"/>
</dbReference>
<keyword evidence="2 4" id="KW-0238">DNA-binding</keyword>
<evidence type="ECO:0000256" key="4">
    <source>
        <dbReference type="PROSITE-ProRule" id="PRU00335"/>
    </source>
</evidence>
<dbReference type="PANTHER" id="PTHR47506">
    <property type="entry name" value="TRANSCRIPTIONAL REGULATORY PROTEIN"/>
    <property type="match status" value="1"/>
</dbReference>
<dbReference type="Gene3D" id="1.10.10.60">
    <property type="entry name" value="Homeodomain-like"/>
    <property type="match status" value="1"/>
</dbReference>
<dbReference type="PANTHER" id="PTHR47506:SF10">
    <property type="entry name" value="TRANSCRIPTIONAL REGULATORY PROTEIN"/>
    <property type="match status" value="1"/>
</dbReference>
<dbReference type="AlphaFoldDB" id="A0A238WDG2"/>
<proteinExistence type="predicted"/>
<name>A0A238WDG2_9RHOB</name>
<dbReference type="Pfam" id="PF00440">
    <property type="entry name" value="TetR_N"/>
    <property type="match status" value="1"/>
</dbReference>
<evidence type="ECO:0000313" key="6">
    <source>
        <dbReference type="EMBL" id="SNR44314.1"/>
    </source>
</evidence>
<reference evidence="6 7" key="1">
    <citation type="submission" date="2017-06" db="EMBL/GenBank/DDBJ databases">
        <authorList>
            <person name="Kim H.J."/>
            <person name="Triplett B.A."/>
        </authorList>
    </citation>
    <scope>NUCLEOTIDE SEQUENCE [LARGE SCALE GENOMIC DNA]</scope>
    <source>
        <strain evidence="6 7">DSM 29052</strain>
    </source>
</reference>
<dbReference type="PROSITE" id="PS50977">
    <property type="entry name" value="HTH_TETR_2"/>
    <property type="match status" value="1"/>
</dbReference>
<feature type="DNA-binding region" description="H-T-H motif" evidence="4">
    <location>
        <begin position="29"/>
        <end position="48"/>
    </location>
</feature>
<dbReference type="Gene3D" id="1.10.357.10">
    <property type="entry name" value="Tetracycline Repressor, domain 2"/>
    <property type="match status" value="1"/>
</dbReference>
<dbReference type="InterPro" id="IPR001647">
    <property type="entry name" value="HTH_TetR"/>
</dbReference>
<dbReference type="GO" id="GO:0003677">
    <property type="term" value="F:DNA binding"/>
    <property type="evidence" value="ECO:0007669"/>
    <property type="project" value="UniProtKB-UniRule"/>
</dbReference>
<dbReference type="EMBL" id="FZNN01000005">
    <property type="protein sequence ID" value="SNR44314.1"/>
    <property type="molecule type" value="Genomic_DNA"/>
</dbReference>
<dbReference type="Proteomes" id="UP000198417">
    <property type="component" value="Unassembled WGS sequence"/>
</dbReference>
<organism evidence="6 7">
    <name type="scientific">Puniceibacterium sediminis</name>
    <dbReference type="NCBI Taxonomy" id="1608407"/>
    <lineage>
        <taxon>Bacteria</taxon>
        <taxon>Pseudomonadati</taxon>
        <taxon>Pseudomonadota</taxon>
        <taxon>Alphaproteobacteria</taxon>
        <taxon>Rhodobacterales</taxon>
        <taxon>Paracoccaceae</taxon>
        <taxon>Puniceibacterium</taxon>
    </lineage>
</organism>
<dbReference type="OrthoDB" id="9779746at2"/>
<gene>
    <name evidence="6" type="ORF">SAMN06265370_105106</name>
</gene>
<keyword evidence="7" id="KW-1185">Reference proteome</keyword>
<keyword evidence="3" id="KW-0804">Transcription</keyword>
<dbReference type="SUPFAM" id="SSF48498">
    <property type="entry name" value="Tetracyclin repressor-like, C-terminal domain"/>
    <property type="match status" value="1"/>
</dbReference>
<protein>
    <submittedName>
        <fullName evidence="6">Transcriptional regulator, TetR family</fullName>
    </submittedName>
</protein>
<evidence type="ECO:0000256" key="2">
    <source>
        <dbReference type="ARBA" id="ARBA00023125"/>
    </source>
</evidence>
<evidence type="ECO:0000256" key="1">
    <source>
        <dbReference type="ARBA" id="ARBA00023015"/>
    </source>
</evidence>
<sequence>MPREPAYDRDVALNTAMSLFWAKGYHTTSMRDLELALKMRPGSIYAAFHNKEGLFRATLELYAKRMEADLSRQIEESASPLGALQRYLLSLGGLERCEKPSTACMLVKSLLEIHEDQPELRDVVLGHLECVRRLLAEGFEKARLAGELPMDVDTDRLARRMQTYVFGLKIQAQRETDPAAMQHLVQDLADEFARLGHAA</sequence>
<evidence type="ECO:0000256" key="3">
    <source>
        <dbReference type="ARBA" id="ARBA00023163"/>
    </source>
</evidence>
<accession>A0A238WDG2</accession>
<dbReference type="RefSeq" id="WP_089269920.1">
    <property type="nucleotide sequence ID" value="NZ_FZNN01000005.1"/>
</dbReference>
<dbReference type="Pfam" id="PF16925">
    <property type="entry name" value="TetR_C_13"/>
    <property type="match status" value="1"/>
</dbReference>
<feature type="domain" description="HTH tetR-type" evidence="5">
    <location>
        <begin position="6"/>
        <end position="66"/>
    </location>
</feature>
<dbReference type="SUPFAM" id="SSF46689">
    <property type="entry name" value="Homeodomain-like"/>
    <property type="match status" value="1"/>
</dbReference>
<keyword evidence="1" id="KW-0805">Transcription regulation</keyword>
<dbReference type="InterPro" id="IPR011075">
    <property type="entry name" value="TetR_C"/>
</dbReference>
<dbReference type="InterPro" id="IPR009057">
    <property type="entry name" value="Homeodomain-like_sf"/>
</dbReference>
<evidence type="ECO:0000259" key="5">
    <source>
        <dbReference type="PROSITE" id="PS50977"/>
    </source>
</evidence>